<dbReference type="AlphaFoldDB" id="A0A8S3WF92"/>
<reference evidence="1" key="1">
    <citation type="submission" date="2021-04" db="EMBL/GenBank/DDBJ databases">
        <authorList>
            <person name="Tunstrom K."/>
        </authorList>
    </citation>
    <scope>NUCLEOTIDE SEQUENCE</scope>
</reference>
<sequence length="88" mass="9730">MLDITFRFASNSTNCKWSHKTPGNDLNSPGNVSFLLRKECAPNMWTGDMRAPAGDANMLLITSIINQLSTLVMKCKEKGALHNALFET</sequence>
<proteinExistence type="predicted"/>
<protein>
    <submittedName>
        <fullName evidence="1">(apollo) hypothetical protein</fullName>
    </submittedName>
</protein>
<accession>A0A8S3WF92</accession>
<evidence type="ECO:0000313" key="1">
    <source>
        <dbReference type="EMBL" id="CAG4956042.1"/>
    </source>
</evidence>
<dbReference type="EMBL" id="CAJQZP010000312">
    <property type="protein sequence ID" value="CAG4956042.1"/>
    <property type="molecule type" value="Genomic_DNA"/>
</dbReference>
<gene>
    <name evidence="1" type="ORF">PAPOLLO_LOCUS5447</name>
</gene>
<organism evidence="1 2">
    <name type="scientific">Parnassius apollo</name>
    <name type="common">Apollo butterfly</name>
    <name type="synonym">Papilio apollo</name>
    <dbReference type="NCBI Taxonomy" id="110799"/>
    <lineage>
        <taxon>Eukaryota</taxon>
        <taxon>Metazoa</taxon>
        <taxon>Ecdysozoa</taxon>
        <taxon>Arthropoda</taxon>
        <taxon>Hexapoda</taxon>
        <taxon>Insecta</taxon>
        <taxon>Pterygota</taxon>
        <taxon>Neoptera</taxon>
        <taxon>Endopterygota</taxon>
        <taxon>Lepidoptera</taxon>
        <taxon>Glossata</taxon>
        <taxon>Ditrysia</taxon>
        <taxon>Papilionoidea</taxon>
        <taxon>Papilionidae</taxon>
        <taxon>Parnassiinae</taxon>
        <taxon>Parnassini</taxon>
        <taxon>Parnassius</taxon>
        <taxon>Parnassius</taxon>
    </lineage>
</organism>
<keyword evidence="2" id="KW-1185">Reference proteome</keyword>
<evidence type="ECO:0000313" key="2">
    <source>
        <dbReference type="Proteomes" id="UP000691718"/>
    </source>
</evidence>
<comment type="caution">
    <text evidence="1">The sequence shown here is derived from an EMBL/GenBank/DDBJ whole genome shotgun (WGS) entry which is preliminary data.</text>
</comment>
<dbReference type="Proteomes" id="UP000691718">
    <property type="component" value="Unassembled WGS sequence"/>
</dbReference>
<name>A0A8S3WF92_PARAO</name>